<comment type="caution">
    <text evidence="1">The sequence shown here is derived from an EMBL/GenBank/DDBJ whole genome shotgun (WGS) entry which is preliminary data.</text>
</comment>
<evidence type="ECO:0000313" key="2">
    <source>
        <dbReference type="Proteomes" id="UP001165121"/>
    </source>
</evidence>
<dbReference type="AlphaFoldDB" id="A0A9W6YHP0"/>
<sequence>MYGMDPVPRDQACLSANEYTWLSTTTTPDTFAYPWHVGSGRVSWDYVGHGTLALRKEPRAPGSAVRALLLLLLAHYPEMAYLQPGLDELRVGTTPTDHPFTFRVTSASTTGLGATLTVLSTPTHETPMAHVESLREAA</sequence>
<gene>
    <name evidence="1" type="ORF">Pfra01_002798800</name>
</gene>
<name>A0A9W6YHP0_9STRA</name>
<keyword evidence="2" id="KW-1185">Reference proteome</keyword>
<dbReference type="Proteomes" id="UP001165121">
    <property type="component" value="Unassembled WGS sequence"/>
</dbReference>
<protein>
    <submittedName>
        <fullName evidence="1">Unnamed protein product</fullName>
    </submittedName>
</protein>
<proteinExistence type="predicted"/>
<reference evidence="1" key="1">
    <citation type="submission" date="2023-04" db="EMBL/GenBank/DDBJ databases">
        <title>Phytophthora fragariaefolia NBRC 109709.</title>
        <authorList>
            <person name="Ichikawa N."/>
            <person name="Sato H."/>
            <person name="Tonouchi N."/>
        </authorList>
    </citation>
    <scope>NUCLEOTIDE SEQUENCE</scope>
    <source>
        <strain evidence="1">NBRC 109709</strain>
    </source>
</reference>
<organism evidence="1 2">
    <name type="scientific">Phytophthora fragariaefolia</name>
    <dbReference type="NCBI Taxonomy" id="1490495"/>
    <lineage>
        <taxon>Eukaryota</taxon>
        <taxon>Sar</taxon>
        <taxon>Stramenopiles</taxon>
        <taxon>Oomycota</taxon>
        <taxon>Peronosporomycetes</taxon>
        <taxon>Peronosporales</taxon>
        <taxon>Peronosporaceae</taxon>
        <taxon>Phytophthora</taxon>
    </lineage>
</organism>
<evidence type="ECO:0000313" key="1">
    <source>
        <dbReference type="EMBL" id="GMF64059.1"/>
    </source>
</evidence>
<accession>A0A9W6YHP0</accession>
<dbReference type="EMBL" id="BSXT01007635">
    <property type="protein sequence ID" value="GMF64059.1"/>
    <property type="molecule type" value="Genomic_DNA"/>
</dbReference>